<gene>
    <name evidence="2" type="ORF">Y1Q_0023854</name>
</gene>
<dbReference type="EMBL" id="AKHW03005996">
    <property type="protein sequence ID" value="KYO25019.1"/>
    <property type="molecule type" value="Genomic_DNA"/>
</dbReference>
<sequence length="109" mass="12586">MVFVICPMPEDSKQAAQVINFMGWDKETLPSEKLLKLNRLFPQKERVHLNFSEMPEMCWTCTSFCRSSESRGLGLGVVPQTPPFQCRRHSRRTMQLQGPDGRIQKAETE</sequence>
<name>A0A151MKN6_ALLMI</name>
<evidence type="ECO:0000313" key="2">
    <source>
        <dbReference type="EMBL" id="KYO25019.1"/>
    </source>
</evidence>
<dbReference type="AlphaFoldDB" id="A0A151MKN6"/>
<comment type="caution">
    <text evidence="2">The sequence shown here is derived from an EMBL/GenBank/DDBJ whole genome shotgun (WGS) entry which is preliminary data.</text>
</comment>
<reference evidence="2 3" key="1">
    <citation type="journal article" date="2012" name="Genome Biol.">
        <title>Sequencing three crocodilian genomes to illuminate the evolution of archosaurs and amniotes.</title>
        <authorList>
            <person name="St John J.A."/>
            <person name="Braun E.L."/>
            <person name="Isberg S.R."/>
            <person name="Miles L.G."/>
            <person name="Chong A.Y."/>
            <person name="Gongora J."/>
            <person name="Dalzell P."/>
            <person name="Moran C."/>
            <person name="Bed'hom B."/>
            <person name="Abzhanov A."/>
            <person name="Burgess S.C."/>
            <person name="Cooksey A.M."/>
            <person name="Castoe T.A."/>
            <person name="Crawford N.G."/>
            <person name="Densmore L.D."/>
            <person name="Drew J.C."/>
            <person name="Edwards S.V."/>
            <person name="Faircloth B.C."/>
            <person name="Fujita M.K."/>
            <person name="Greenwold M.J."/>
            <person name="Hoffmann F.G."/>
            <person name="Howard J.M."/>
            <person name="Iguchi T."/>
            <person name="Janes D.E."/>
            <person name="Khan S.Y."/>
            <person name="Kohno S."/>
            <person name="de Koning A.J."/>
            <person name="Lance S.L."/>
            <person name="McCarthy F.M."/>
            <person name="McCormack J.E."/>
            <person name="Merchant M.E."/>
            <person name="Peterson D.G."/>
            <person name="Pollock D.D."/>
            <person name="Pourmand N."/>
            <person name="Raney B.J."/>
            <person name="Roessler K.A."/>
            <person name="Sanford J.R."/>
            <person name="Sawyer R.H."/>
            <person name="Schmidt C.J."/>
            <person name="Triplett E.W."/>
            <person name="Tuberville T.D."/>
            <person name="Venegas-Anaya M."/>
            <person name="Howard J.T."/>
            <person name="Jarvis E.D."/>
            <person name="Guillette L.J.Jr."/>
            <person name="Glenn T.C."/>
            <person name="Green R.E."/>
            <person name="Ray D.A."/>
        </authorList>
    </citation>
    <scope>NUCLEOTIDE SEQUENCE [LARGE SCALE GENOMIC DNA]</scope>
    <source>
        <strain evidence="2">KSC_2009_1</strain>
    </source>
</reference>
<protein>
    <submittedName>
        <fullName evidence="2">Uncharacterized protein</fullName>
    </submittedName>
</protein>
<organism evidence="2 3">
    <name type="scientific">Alligator mississippiensis</name>
    <name type="common">American alligator</name>
    <dbReference type="NCBI Taxonomy" id="8496"/>
    <lineage>
        <taxon>Eukaryota</taxon>
        <taxon>Metazoa</taxon>
        <taxon>Chordata</taxon>
        <taxon>Craniata</taxon>
        <taxon>Vertebrata</taxon>
        <taxon>Euteleostomi</taxon>
        <taxon>Archelosauria</taxon>
        <taxon>Archosauria</taxon>
        <taxon>Crocodylia</taxon>
        <taxon>Alligatoridae</taxon>
        <taxon>Alligatorinae</taxon>
        <taxon>Alligator</taxon>
    </lineage>
</organism>
<proteinExistence type="predicted"/>
<dbReference type="Proteomes" id="UP000050525">
    <property type="component" value="Unassembled WGS sequence"/>
</dbReference>
<evidence type="ECO:0000256" key="1">
    <source>
        <dbReference type="SAM" id="MobiDB-lite"/>
    </source>
</evidence>
<keyword evidence="3" id="KW-1185">Reference proteome</keyword>
<feature type="region of interest" description="Disordered" evidence="1">
    <location>
        <begin position="84"/>
        <end position="109"/>
    </location>
</feature>
<accession>A0A151MKN6</accession>
<evidence type="ECO:0000313" key="3">
    <source>
        <dbReference type="Proteomes" id="UP000050525"/>
    </source>
</evidence>